<evidence type="ECO:0000256" key="9">
    <source>
        <dbReference type="ARBA" id="ARBA00023157"/>
    </source>
</evidence>
<comment type="similarity">
    <text evidence="2">Belongs to the G-protein coupled receptor 3 family.</text>
</comment>
<dbReference type="SUPFAM" id="SSF53822">
    <property type="entry name" value="Periplasmic binding protein-like I"/>
    <property type="match status" value="1"/>
</dbReference>
<comment type="caution">
    <text evidence="17">The sequence shown here is derived from an EMBL/GenBank/DDBJ whole genome shotgun (WGS) entry which is preliminary data.</text>
</comment>
<dbReference type="Gene3D" id="2.10.50.30">
    <property type="entry name" value="GPCR, family 3, nine cysteines domain"/>
    <property type="match status" value="1"/>
</dbReference>
<sequence>MYGGIQVLLWAAILVLSTHADATVNKTTQTIQGHRSLFSHVSGVKHVQSRRKLPDLEQKEGSRVRRAVNANEGVEAGENNTKTRLNANYEFPHVQTPGDNPLGTTQQTSTDKIHNSVAETAARKNFVLSGAVSGSRSRKTRNAIGKNDTGSATVKGNAAAAAETSWKKPAMSSSNTRARREGDAIIGALFPLHEAPTQETAYTRQCGKIREHYGIQRVETMLMTIEKINNDPSILPNITLGWDIRDSCWYSAIALENSIDFIKDAIASQSKRENELMGMELSLKSPASAANDSSKRCKSDNNLKPIVGLVGPGSSESTIQVQNLLQIFNIPQIGYSATAMDLSDKSHFKYFLRVVPPDLFQAQALLDIVVYFNWTYISTIHSDGIYGVRGMEKFKDIAKDHGVCIAQSENVASSADDASYDRVLDSLRKSSNASVVVCFCEGKTVRNLLLATKRKGLEGQFLIIGSDGWGNRLDVIENIEATAVGGISMVLYSPRLTDFDSHYAKLTPHNPKNPWFREFWEAKFNCSLSENGNTAKYTRRCREITRGVALDETINHRDESLAGSEPDSKLGFVANAVTTMARALHNMHLDLCPGSPGLCPAMEPVNGSLYLQYLLNVSFQSYSDQEVRFDSKGDPPGRYEIVNYQPVLNKSGHVVSYHYTVIGKWMDGVLTLNESKIYWPRYGNMTRQKMTSVCSQPCPPGQAKKVNGLGCCWICQQCQEDEILVDNNTNCRVCDLGLWPDLNKTGKNSCPMSFISDCEEIPIDFISWRETEAIVCITLACVGICVTLWIFVIFIRYHDTPIVKASTRELSYIILVGICLAFSANFFIVAKPAKEFCYLTRILPGLSFSLMYGALVTRTNRIARILEGSKRIMTKKPKFMSATAQVVITGIIIGIECAVITGMLVYQPADFKMDYPAPRKVRLVCDTSTLGIVVPLGFDLVLILLCTIYAVKTRNLPENFNEAKFIGFTMYSTCVIWLGFFPIYFAGQNKEMTLSISVSLSAAIALLLLFMPKVYVIVWVPEKNTRGAFTTSRDVRCHIGSKSMASADSVDIKESSTFENLFKSDKGHSRNWKQKSLDEKRLRFVMQRSGAADGETPYVNHGVLPNHAVRSAAFVNRDNSSDSTRTESTPVSSLSCPEKERLFVKDHREAAGVEAIRQNLARDFPMQNNKRQLSLRPGSPAEKEKHRVHNLDPLDLDELLGDGASTTNTRLIKPRDFRKSLSSTCVSVCPKTKSVECQTSEDLVQCLLPPLRKRCVSKNKNKLERSGAVDDNIATGVAHEIHLFRFPSPVYPKPLTIQRTTLPSPHSQDNHYNPSSSSPCVVCHGYDRKGQCSLPDLDIPESSLLLGDSSDPHRRRSHQQMAEHQHPNRDHRSNNRRRSNGHSSFHTTSPFLATPHTRSPHSSTSRLLTPESPDFSFLEGVEEFENSISTAYSDHRVSPLKMKTRTLPEPGVSPSSRHRESDMGCYYKNPHNASQSSLAADDSSSSATVSTASSSFTLPPFQTSTDSNVSDHTLGDSDNLEMDDKSPPQANRGLEEDEEDDEELVSINKNAARPLMGDKSVKSNGLTQESPLIPLEALEREEREVLEFHRYLQGHGVKLDLSTVQSSDL</sequence>
<dbReference type="PRINTS" id="PR00593">
    <property type="entry name" value="MTABOTROPICR"/>
</dbReference>
<dbReference type="InterPro" id="IPR028082">
    <property type="entry name" value="Peripla_BP_I"/>
</dbReference>
<comment type="subcellular location">
    <subcellularLocation>
        <location evidence="1">Cell membrane</location>
        <topology evidence="1">Multi-pass membrane protein</topology>
    </subcellularLocation>
</comment>
<evidence type="ECO:0000256" key="8">
    <source>
        <dbReference type="ARBA" id="ARBA00023136"/>
    </source>
</evidence>
<feature type="region of interest" description="Disordered" evidence="13">
    <location>
        <begin position="1343"/>
        <end position="1411"/>
    </location>
</feature>
<evidence type="ECO:0000256" key="13">
    <source>
        <dbReference type="SAM" id="MobiDB-lite"/>
    </source>
</evidence>
<keyword evidence="4 14" id="KW-0812">Transmembrane</keyword>
<keyword evidence="3" id="KW-1003">Cell membrane</keyword>
<feature type="compositionally biased region" description="Polar residues" evidence="13">
    <location>
        <begin position="1496"/>
        <end position="1511"/>
    </location>
</feature>
<feature type="compositionally biased region" description="Low complexity" evidence="13">
    <location>
        <begin position="1473"/>
        <end position="1495"/>
    </location>
</feature>
<evidence type="ECO:0000256" key="12">
    <source>
        <dbReference type="ARBA" id="ARBA00023224"/>
    </source>
</evidence>
<evidence type="ECO:0000256" key="5">
    <source>
        <dbReference type="ARBA" id="ARBA00022729"/>
    </source>
</evidence>
<feature type="chain" id="PRO_5043920645" description="G-protein coupled receptors family 3 profile domain-containing protein" evidence="15">
    <location>
        <begin position="23"/>
        <end position="1609"/>
    </location>
</feature>
<feature type="transmembrane region" description="Helical" evidence="14">
    <location>
        <begin position="777"/>
        <end position="798"/>
    </location>
</feature>
<feature type="compositionally biased region" description="Basic and acidic residues" evidence="13">
    <location>
        <begin position="1361"/>
        <end position="1373"/>
    </location>
</feature>
<evidence type="ECO:0000256" key="10">
    <source>
        <dbReference type="ARBA" id="ARBA00023170"/>
    </source>
</evidence>
<dbReference type="PROSITE" id="PS00981">
    <property type="entry name" value="G_PROTEIN_RECEP_F3_3"/>
    <property type="match status" value="1"/>
</dbReference>
<evidence type="ECO:0000313" key="18">
    <source>
        <dbReference type="Proteomes" id="UP001497497"/>
    </source>
</evidence>
<dbReference type="InterPro" id="IPR000162">
    <property type="entry name" value="GPCR_3_mtglu_rcpt"/>
</dbReference>
<dbReference type="Pfam" id="PF07562">
    <property type="entry name" value="NCD3G"/>
    <property type="match status" value="1"/>
</dbReference>
<dbReference type="PANTHER" id="PTHR24060">
    <property type="entry name" value="METABOTROPIC GLUTAMATE RECEPTOR"/>
    <property type="match status" value="1"/>
</dbReference>
<dbReference type="InterPro" id="IPR001828">
    <property type="entry name" value="ANF_lig-bd_rcpt"/>
</dbReference>
<evidence type="ECO:0000256" key="4">
    <source>
        <dbReference type="ARBA" id="ARBA00022692"/>
    </source>
</evidence>
<dbReference type="CDD" id="cd15285">
    <property type="entry name" value="7tmC_mGluR_group1"/>
    <property type="match status" value="1"/>
</dbReference>
<feature type="transmembrane region" description="Helical" evidence="14">
    <location>
        <begin position="963"/>
        <end position="986"/>
    </location>
</feature>
<dbReference type="GO" id="GO:0007216">
    <property type="term" value="P:G protein-coupled glutamate receptor signaling pathway"/>
    <property type="evidence" value="ECO:0007669"/>
    <property type="project" value="UniProtKB-ARBA"/>
</dbReference>
<evidence type="ECO:0000256" key="6">
    <source>
        <dbReference type="ARBA" id="ARBA00022989"/>
    </source>
</evidence>
<dbReference type="InterPro" id="IPR017979">
    <property type="entry name" value="GPCR_3_CS"/>
</dbReference>
<evidence type="ECO:0000256" key="2">
    <source>
        <dbReference type="ARBA" id="ARBA00007242"/>
    </source>
</evidence>
<evidence type="ECO:0000259" key="16">
    <source>
        <dbReference type="PROSITE" id="PS50259"/>
    </source>
</evidence>
<name>A0AAV2HLB9_LYMST</name>
<dbReference type="InterPro" id="IPR000337">
    <property type="entry name" value="GPCR_3"/>
</dbReference>
<dbReference type="Pfam" id="PF00003">
    <property type="entry name" value="7tm_3"/>
    <property type="match status" value="1"/>
</dbReference>
<evidence type="ECO:0000313" key="17">
    <source>
        <dbReference type="EMBL" id="CAL1534652.1"/>
    </source>
</evidence>
<gene>
    <name evidence="17" type="ORF">GSLYS_00008612001</name>
</gene>
<feature type="compositionally biased region" description="Acidic residues" evidence="13">
    <location>
        <begin position="1535"/>
        <end position="1544"/>
    </location>
</feature>
<dbReference type="InterPro" id="IPR038550">
    <property type="entry name" value="GPCR_3_9-Cys_sf"/>
</dbReference>
<dbReference type="Pfam" id="PF01094">
    <property type="entry name" value="ANF_receptor"/>
    <property type="match status" value="1"/>
</dbReference>
<evidence type="ECO:0000256" key="11">
    <source>
        <dbReference type="ARBA" id="ARBA00023180"/>
    </source>
</evidence>
<dbReference type="PROSITE" id="PS50259">
    <property type="entry name" value="G_PROTEIN_RECEP_F3_4"/>
    <property type="match status" value="1"/>
</dbReference>
<evidence type="ECO:0000256" key="7">
    <source>
        <dbReference type="ARBA" id="ARBA00023040"/>
    </source>
</evidence>
<dbReference type="PRINTS" id="PR00248">
    <property type="entry name" value="GPCRMGR"/>
</dbReference>
<feature type="transmembrane region" description="Helical" evidence="14">
    <location>
        <begin position="998"/>
        <end position="1020"/>
    </location>
</feature>
<keyword evidence="11" id="KW-0325">Glycoprotein</keyword>
<feature type="transmembrane region" description="Helical" evidence="14">
    <location>
        <begin position="810"/>
        <end position="830"/>
    </location>
</feature>
<dbReference type="GO" id="GO:0004930">
    <property type="term" value="F:G protein-coupled receptor activity"/>
    <property type="evidence" value="ECO:0007669"/>
    <property type="project" value="UniProtKB-KW"/>
</dbReference>
<evidence type="ECO:0000256" key="15">
    <source>
        <dbReference type="SAM" id="SignalP"/>
    </source>
</evidence>
<keyword evidence="7" id="KW-0297">G-protein coupled receptor</keyword>
<dbReference type="FunFam" id="3.40.50.2300:FF:000145">
    <property type="entry name" value="Glutamate receptor, metabotropic"/>
    <property type="match status" value="1"/>
</dbReference>
<reference evidence="17 18" key="1">
    <citation type="submission" date="2024-04" db="EMBL/GenBank/DDBJ databases">
        <authorList>
            <consortium name="Genoscope - CEA"/>
            <person name="William W."/>
        </authorList>
    </citation>
    <scope>NUCLEOTIDE SEQUENCE [LARGE SCALE GENOMIC DNA]</scope>
</reference>
<keyword evidence="5 15" id="KW-0732">Signal</keyword>
<feature type="region of interest" description="Disordered" evidence="13">
    <location>
        <begin position="1439"/>
        <end position="1570"/>
    </location>
</feature>
<protein>
    <recommendedName>
        <fullName evidence="16">G-protein coupled receptors family 3 profile domain-containing protein</fullName>
    </recommendedName>
</protein>
<evidence type="ECO:0000256" key="14">
    <source>
        <dbReference type="SAM" id="Phobius"/>
    </source>
</evidence>
<dbReference type="GO" id="GO:0005886">
    <property type="term" value="C:plasma membrane"/>
    <property type="evidence" value="ECO:0007669"/>
    <property type="project" value="UniProtKB-SubCell"/>
</dbReference>
<feature type="signal peptide" evidence="15">
    <location>
        <begin position="1"/>
        <end position="22"/>
    </location>
</feature>
<keyword evidence="8 14" id="KW-0472">Membrane</keyword>
<keyword evidence="9" id="KW-1015">Disulfide bond</keyword>
<dbReference type="Proteomes" id="UP001497497">
    <property type="component" value="Unassembled WGS sequence"/>
</dbReference>
<dbReference type="Gene3D" id="3.40.50.2300">
    <property type="match status" value="2"/>
</dbReference>
<feature type="domain" description="G-protein coupled receptors family 3 profile" evidence="16">
    <location>
        <begin position="772"/>
        <end position="1033"/>
    </location>
</feature>
<feature type="transmembrane region" description="Helical" evidence="14">
    <location>
        <begin position="929"/>
        <end position="951"/>
    </location>
</feature>
<feature type="region of interest" description="Disordered" evidence="13">
    <location>
        <begin position="131"/>
        <end position="178"/>
    </location>
</feature>
<feature type="transmembrane region" description="Helical" evidence="14">
    <location>
        <begin position="884"/>
        <end position="909"/>
    </location>
</feature>
<dbReference type="InterPro" id="IPR011500">
    <property type="entry name" value="GPCR_3_9-Cys_dom"/>
</dbReference>
<keyword evidence="18" id="KW-1185">Reference proteome</keyword>
<dbReference type="FunFam" id="3.40.50.2300:FF:000219">
    <property type="entry name" value="Glutamate metabotropic receptor 5"/>
    <property type="match status" value="1"/>
</dbReference>
<evidence type="ECO:0000256" key="3">
    <source>
        <dbReference type="ARBA" id="ARBA00022475"/>
    </source>
</evidence>
<proteinExistence type="inferred from homology"/>
<evidence type="ECO:0000256" key="1">
    <source>
        <dbReference type="ARBA" id="ARBA00004651"/>
    </source>
</evidence>
<organism evidence="17 18">
    <name type="scientific">Lymnaea stagnalis</name>
    <name type="common">Great pond snail</name>
    <name type="synonym">Helix stagnalis</name>
    <dbReference type="NCBI Taxonomy" id="6523"/>
    <lineage>
        <taxon>Eukaryota</taxon>
        <taxon>Metazoa</taxon>
        <taxon>Spiralia</taxon>
        <taxon>Lophotrochozoa</taxon>
        <taxon>Mollusca</taxon>
        <taxon>Gastropoda</taxon>
        <taxon>Heterobranchia</taxon>
        <taxon>Euthyneura</taxon>
        <taxon>Panpulmonata</taxon>
        <taxon>Hygrophila</taxon>
        <taxon>Lymnaeoidea</taxon>
        <taxon>Lymnaeidae</taxon>
        <taxon>Lymnaea</taxon>
    </lineage>
</organism>
<keyword evidence="6 14" id="KW-1133">Transmembrane helix</keyword>
<accession>A0AAV2HLB9</accession>
<dbReference type="InterPro" id="IPR017978">
    <property type="entry name" value="GPCR_3_C"/>
</dbReference>
<keyword evidence="10" id="KW-0675">Receptor</keyword>
<dbReference type="InterPro" id="IPR050726">
    <property type="entry name" value="mGluR"/>
</dbReference>
<feature type="compositionally biased region" description="Low complexity" evidence="13">
    <location>
        <begin position="1394"/>
        <end position="1409"/>
    </location>
</feature>
<keyword evidence="12" id="KW-0807">Transducer</keyword>
<dbReference type="EMBL" id="CAXITT010000178">
    <property type="protein sequence ID" value="CAL1534652.1"/>
    <property type="molecule type" value="Genomic_DNA"/>
</dbReference>